<dbReference type="Gene3D" id="3.90.70.10">
    <property type="entry name" value="Cysteine proteinases"/>
    <property type="match status" value="1"/>
</dbReference>
<dbReference type="SMART" id="SM00848">
    <property type="entry name" value="Inhibitor_I29"/>
    <property type="match status" value="1"/>
</dbReference>
<protein>
    <recommendedName>
        <fullName evidence="2">Cathepsin propeptide inhibitor domain-containing protein</fullName>
    </recommendedName>
</protein>
<dbReference type="InterPro" id="IPR013201">
    <property type="entry name" value="Prot_inhib_I29"/>
</dbReference>
<dbReference type="SUPFAM" id="SSF54001">
    <property type="entry name" value="Cysteine proteinases"/>
    <property type="match status" value="1"/>
</dbReference>
<dbReference type="InterPro" id="IPR038765">
    <property type="entry name" value="Papain-like_cys_pep_sf"/>
</dbReference>
<dbReference type="HOGENOM" id="CLU_1689095_0_0_1"/>
<evidence type="ECO:0000259" key="2">
    <source>
        <dbReference type="SMART" id="SM00848"/>
    </source>
</evidence>
<dbReference type="eggNOG" id="KOG1543">
    <property type="taxonomic scope" value="Eukaryota"/>
</dbReference>
<dbReference type="EMBL" id="KI392075">
    <property type="protein sequence ID" value="ERN19267.1"/>
    <property type="molecule type" value="Genomic_DNA"/>
</dbReference>
<feature type="region of interest" description="Disordered" evidence="1">
    <location>
        <begin position="127"/>
        <end position="156"/>
    </location>
</feature>
<name>U5DCW5_AMBTC</name>
<keyword evidence="4" id="KW-1185">Reference proteome</keyword>
<evidence type="ECO:0000256" key="1">
    <source>
        <dbReference type="SAM" id="MobiDB-lite"/>
    </source>
</evidence>
<feature type="domain" description="Cathepsin propeptide inhibitor" evidence="2">
    <location>
        <begin position="5"/>
        <end position="61"/>
    </location>
</feature>
<sequence length="156" mass="17349">MSSRFEKWIALHGLQCMDAEEEEQRFQIFRDNLQFIDTLNSEGGPYKQSTNKFADLTNDEFRATHMGFKAFARATMVSGAPFVYANVSAPASMDLRAKGAVTPLENQGLCDKLFNFPILSMACRDSTEPTRASNSEFPQVGSTTGGQKEQKSFKKG</sequence>
<accession>U5DCW5</accession>
<dbReference type="AlphaFoldDB" id="U5DCW5"/>
<organism evidence="3 4">
    <name type="scientific">Amborella trichopoda</name>
    <dbReference type="NCBI Taxonomy" id="13333"/>
    <lineage>
        <taxon>Eukaryota</taxon>
        <taxon>Viridiplantae</taxon>
        <taxon>Streptophyta</taxon>
        <taxon>Embryophyta</taxon>
        <taxon>Tracheophyta</taxon>
        <taxon>Spermatophyta</taxon>
        <taxon>Magnoliopsida</taxon>
        <taxon>Amborellales</taxon>
        <taxon>Amborellaceae</taxon>
        <taxon>Amborella</taxon>
    </lineage>
</organism>
<evidence type="ECO:0000313" key="4">
    <source>
        <dbReference type="Proteomes" id="UP000017836"/>
    </source>
</evidence>
<dbReference type="Pfam" id="PF08246">
    <property type="entry name" value="Inhibitor_I29"/>
    <property type="match status" value="1"/>
</dbReference>
<gene>
    <name evidence="3" type="ORF">AMTR_s00061p00215670</name>
</gene>
<evidence type="ECO:0000313" key="3">
    <source>
        <dbReference type="EMBL" id="ERN19267.1"/>
    </source>
</evidence>
<feature type="compositionally biased region" description="Polar residues" evidence="1">
    <location>
        <begin position="129"/>
        <end position="147"/>
    </location>
</feature>
<dbReference type="Gramene" id="ERN19267">
    <property type="protein sequence ID" value="ERN19267"/>
    <property type="gene ID" value="AMTR_s00061p00215670"/>
</dbReference>
<dbReference type="Proteomes" id="UP000017836">
    <property type="component" value="Unassembled WGS sequence"/>
</dbReference>
<reference evidence="4" key="1">
    <citation type="journal article" date="2013" name="Science">
        <title>The Amborella genome and the evolution of flowering plants.</title>
        <authorList>
            <consortium name="Amborella Genome Project"/>
        </authorList>
    </citation>
    <scope>NUCLEOTIDE SEQUENCE [LARGE SCALE GENOMIC DNA]</scope>
</reference>
<proteinExistence type="predicted"/>